<evidence type="ECO:0000313" key="3">
    <source>
        <dbReference type="EMBL" id="CDC06137.1"/>
    </source>
</evidence>
<dbReference type="InterPro" id="IPR052380">
    <property type="entry name" value="Viral_DNA_packaging_terminase"/>
</dbReference>
<dbReference type="Pfam" id="PF04466">
    <property type="entry name" value="Terminase_3"/>
    <property type="match status" value="1"/>
</dbReference>
<dbReference type="Proteomes" id="UP000018168">
    <property type="component" value="Unassembled WGS sequence"/>
</dbReference>
<dbReference type="Gene3D" id="3.40.50.300">
    <property type="entry name" value="P-loop containing nucleotide triphosphate hydrolases"/>
    <property type="match status" value="1"/>
</dbReference>
<gene>
    <name evidence="3" type="ORF">BN578_01306</name>
</gene>
<dbReference type="Gene3D" id="3.30.420.280">
    <property type="match status" value="1"/>
</dbReference>
<evidence type="ECO:0000259" key="1">
    <source>
        <dbReference type="Pfam" id="PF04466"/>
    </source>
</evidence>
<dbReference type="NCBIfam" id="TIGR01547">
    <property type="entry name" value="phage_term_2"/>
    <property type="match status" value="1"/>
</dbReference>
<dbReference type="AlphaFoldDB" id="R6P8C3"/>
<organism evidence="3 4">
    <name type="scientific">[Clostridium] leptum CAG:27</name>
    <dbReference type="NCBI Taxonomy" id="1263068"/>
    <lineage>
        <taxon>Bacteria</taxon>
        <taxon>Bacillati</taxon>
        <taxon>Bacillota</taxon>
        <taxon>Clostridia</taxon>
        <taxon>Eubacteriales</taxon>
        <taxon>Oscillospiraceae</taxon>
        <taxon>Oscillospiraceae incertae sedis</taxon>
    </lineage>
</organism>
<evidence type="ECO:0000259" key="2">
    <source>
        <dbReference type="Pfam" id="PF17288"/>
    </source>
</evidence>
<accession>R6P8C3</accession>
<dbReference type="InterPro" id="IPR035412">
    <property type="entry name" value="Terminase_L_N"/>
</dbReference>
<dbReference type="InterPro" id="IPR006437">
    <property type="entry name" value="Phage_terminase_lsu"/>
</dbReference>
<reference evidence="3" key="1">
    <citation type="submission" date="2012-11" db="EMBL/GenBank/DDBJ databases">
        <title>Dependencies among metagenomic species, viruses, plasmids and units of genetic variation.</title>
        <authorList>
            <person name="Nielsen H.B."/>
            <person name="Almeida M."/>
            <person name="Juncker A.S."/>
            <person name="Rasmussen S."/>
            <person name="Li J."/>
            <person name="Sunagawa S."/>
            <person name="Plichta D."/>
            <person name="Gautier L."/>
            <person name="Le Chatelier E."/>
            <person name="Peletier E."/>
            <person name="Bonde I."/>
            <person name="Nielsen T."/>
            <person name="Manichanh C."/>
            <person name="Arumugam M."/>
            <person name="Batto J."/>
            <person name="Santos M.B.Q.D."/>
            <person name="Blom N."/>
            <person name="Borruel N."/>
            <person name="Burgdorf K.S."/>
            <person name="Boumezbeur F."/>
            <person name="Casellas F."/>
            <person name="Dore J."/>
            <person name="Guarner F."/>
            <person name="Hansen T."/>
            <person name="Hildebrand F."/>
            <person name="Kaas R.S."/>
            <person name="Kennedy S."/>
            <person name="Kristiansen K."/>
            <person name="Kultima J.R."/>
            <person name="Leonard P."/>
            <person name="Levenez F."/>
            <person name="Lund O."/>
            <person name="Moumen B."/>
            <person name="Le Paslier D."/>
            <person name="Pons N."/>
            <person name="Pedersen O."/>
            <person name="Prifti E."/>
            <person name="Qin J."/>
            <person name="Raes J."/>
            <person name="Tap J."/>
            <person name="Tims S."/>
            <person name="Ussery D.W."/>
            <person name="Yamada T."/>
            <person name="MetaHit consortium"/>
            <person name="Renault P."/>
            <person name="Sicheritz-Ponten T."/>
            <person name="Bork P."/>
            <person name="Wang J."/>
            <person name="Brunak S."/>
            <person name="Ehrlich S.D."/>
        </authorList>
    </citation>
    <scope>NUCLEOTIDE SEQUENCE [LARGE SCALE GENOMIC DNA]</scope>
</reference>
<comment type="caution">
    <text evidence="3">The sequence shown here is derived from an EMBL/GenBank/DDBJ whole genome shotgun (WGS) entry which is preliminary data.</text>
</comment>
<sequence>MTTSKLSGIVSPAFYDVHRQIRMGRIDEAVLEGGRGSTKSSFASVELVLLLIRHPDCHAVVMRQVANTLRTSVYAQICWAVTALGLTQKFKCTVSPMECTYLPTGQKIMFFGMDDPGKIKSIKVPFGYIGMAWFEELDQFGGPEVIRNVEQSLLRGGSFSFTLKSFNPSSSARNWANRYVKERRDSQLIHHSTYLTTPKEWLGPRFLADAERLKAKSETSYRHEYLGEVVGSGTQVFENLKLEPIPDEMVRSFDRRLHGVDWGYYPDPWAYNGMQYDAARKTLYIFDEATARRKGNWETADILKAKGLTGNDRITADSAEPKSVGDYNAYGLYCRSAEKGPGSLEYSHKWLQSLDCIWIDPVRCPDTEKEFSEYEYEQDKKTGEVLDGYPDADNHHIDAVRYGTEYLWKRGGV</sequence>
<feature type="domain" description="Phage terminase large subunit C-terminal" evidence="2">
    <location>
        <begin position="261"/>
        <end position="402"/>
    </location>
</feature>
<protein>
    <submittedName>
        <fullName evidence="3">PBSX family phage terminase large subunit</fullName>
    </submittedName>
</protein>
<name>R6P8C3_9FIRM</name>
<dbReference type="Pfam" id="PF17288">
    <property type="entry name" value="Terminase_3C"/>
    <property type="match status" value="1"/>
</dbReference>
<proteinExistence type="predicted"/>
<dbReference type="PANTHER" id="PTHR39184">
    <property type="match status" value="1"/>
</dbReference>
<dbReference type="EMBL" id="CBEP010000144">
    <property type="protein sequence ID" value="CDC06137.1"/>
    <property type="molecule type" value="Genomic_DNA"/>
</dbReference>
<dbReference type="InterPro" id="IPR027417">
    <property type="entry name" value="P-loop_NTPase"/>
</dbReference>
<feature type="domain" description="Phage terminase large subunit N-terminal" evidence="1">
    <location>
        <begin position="30"/>
        <end position="228"/>
    </location>
</feature>
<evidence type="ECO:0000313" key="4">
    <source>
        <dbReference type="Proteomes" id="UP000018168"/>
    </source>
</evidence>
<dbReference type="PANTHER" id="PTHR39184:SF1">
    <property type="entry name" value="PBSX PHAGE TERMINASE LARGE SUBUNIT"/>
    <property type="match status" value="1"/>
</dbReference>
<dbReference type="InterPro" id="IPR035413">
    <property type="entry name" value="Terminase_L_C"/>
</dbReference>